<feature type="binding site" evidence="4">
    <location>
        <position position="303"/>
    </location>
    <ligand>
        <name>spermidine</name>
        <dbReference type="ChEBI" id="CHEBI:57834"/>
    </ligand>
</feature>
<dbReference type="Proteomes" id="UP001595823">
    <property type="component" value="Unassembled WGS sequence"/>
</dbReference>
<name>A0ABV8TWV1_9ACTN</name>
<comment type="similarity">
    <text evidence="1 4">Belongs to the spermidine/spermine synthase family.</text>
</comment>
<keyword evidence="4" id="KW-1003">Cell membrane</keyword>
<evidence type="ECO:0000313" key="8">
    <source>
        <dbReference type="Proteomes" id="UP001595823"/>
    </source>
</evidence>
<dbReference type="SUPFAM" id="SSF103473">
    <property type="entry name" value="MFS general substrate transporter"/>
    <property type="match status" value="1"/>
</dbReference>
<dbReference type="GO" id="GO:0004766">
    <property type="term" value="F:spermidine synthase activity"/>
    <property type="evidence" value="ECO:0007669"/>
    <property type="project" value="UniProtKB-EC"/>
</dbReference>
<comment type="catalytic activity">
    <reaction evidence="4">
        <text>S-adenosyl 3-(methylsulfanyl)propylamine + putrescine = S-methyl-5'-thioadenosine + spermidine + H(+)</text>
        <dbReference type="Rhea" id="RHEA:12721"/>
        <dbReference type="ChEBI" id="CHEBI:15378"/>
        <dbReference type="ChEBI" id="CHEBI:17509"/>
        <dbReference type="ChEBI" id="CHEBI:57443"/>
        <dbReference type="ChEBI" id="CHEBI:57834"/>
        <dbReference type="ChEBI" id="CHEBI:326268"/>
        <dbReference type="EC" id="2.5.1.16"/>
    </reaction>
</comment>
<feature type="transmembrane region" description="Helical" evidence="4">
    <location>
        <begin position="102"/>
        <end position="124"/>
    </location>
</feature>
<evidence type="ECO:0000313" key="7">
    <source>
        <dbReference type="EMBL" id="MFC4335065.1"/>
    </source>
</evidence>
<evidence type="ECO:0000256" key="5">
    <source>
        <dbReference type="PROSITE-ProRule" id="PRU00354"/>
    </source>
</evidence>
<dbReference type="Pfam" id="PF01564">
    <property type="entry name" value="Spermine_synth"/>
    <property type="match status" value="1"/>
</dbReference>
<keyword evidence="4" id="KW-0745">Spermidine biosynthesis</keyword>
<comment type="subunit">
    <text evidence="4">Homodimer or homotetramer.</text>
</comment>
<keyword evidence="4" id="KW-0812">Transmembrane</keyword>
<feature type="transmembrane region" description="Helical" evidence="4">
    <location>
        <begin position="75"/>
        <end position="96"/>
    </location>
</feature>
<keyword evidence="3 4" id="KW-0620">Polyamine biosynthesis</keyword>
<reference evidence="8" key="1">
    <citation type="journal article" date="2019" name="Int. J. Syst. Evol. Microbiol.">
        <title>The Global Catalogue of Microorganisms (GCM) 10K type strain sequencing project: providing services to taxonomists for standard genome sequencing and annotation.</title>
        <authorList>
            <consortium name="The Broad Institute Genomics Platform"/>
            <consortium name="The Broad Institute Genome Sequencing Center for Infectious Disease"/>
            <person name="Wu L."/>
            <person name="Ma J."/>
        </authorList>
    </citation>
    <scope>NUCLEOTIDE SEQUENCE [LARGE SCALE GENOMIC DNA]</scope>
    <source>
        <strain evidence="8">IBRC-M 10908</strain>
    </source>
</reference>
<evidence type="ECO:0000256" key="4">
    <source>
        <dbReference type="HAMAP-Rule" id="MF_00198"/>
    </source>
</evidence>
<dbReference type="NCBIfam" id="NF002956">
    <property type="entry name" value="PRK03612.1"/>
    <property type="match status" value="1"/>
</dbReference>
<proteinExistence type="inferred from homology"/>
<feature type="binding site" evidence="4">
    <location>
        <position position="323"/>
    </location>
    <ligand>
        <name>S-methyl-5'-thioadenosine</name>
        <dbReference type="ChEBI" id="CHEBI:17509"/>
    </ligand>
</feature>
<evidence type="ECO:0000259" key="6">
    <source>
        <dbReference type="PROSITE" id="PS51006"/>
    </source>
</evidence>
<gene>
    <name evidence="4" type="primary">speE</name>
    <name evidence="7" type="ORF">ACFPET_07625</name>
</gene>
<feature type="active site" description="Proton acceptor" evidence="4 5">
    <location>
        <position position="375"/>
    </location>
</feature>
<keyword evidence="2 4" id="KW-0808">Transferase</keyword>
<dbReference type="SUPFAM" id="SSF53335">
    <property type="entry name" value="S-adenosyl-L-methionine-dependent methyltransferases"/>
    <property type="match status" value="1"/>
</dbReference>
<dbReference type="EC" id="2.5.1.16" evidence="4"/>
<keyword evidence="4" id="KW-1133">Transmembrane helix</keyword>
<dbReference type="PANTHER" id="PTHR43317:SF1">
    <property type="entry name" value="THERMOSPERMINE SYNTHASE ACAULIS5"/>
    <property type="match status" value="1"/>
</dbReference>
<dbReference type="InterPro" id="IPR001045">
    <property type="entry name" value="Spermi_synthase"/>
</dbReference>
<dbReference type="EMBL" id="JBHSDK010000011">
    <property type="protein sequence ID" value="MFC4335065.1"/>
    <property type="molecule type" value="Genomic_DNA"/>
</dbReference>
<dbReference type="PROSITE" id="PS51257">
    <property type="entry name" value="PROKAR_LIPOPROTEIN"/>
    <property type="match status" value="1"/>
</dbReference>
<dbReference type="InterPro" id="IPR036259">
    <property type="entry name" value="MFS_trans_sf"/>
</dbReference>
<feature type="transmembrane region" description="Helical" evidence="4">
    <location>
        <begin position="203"/>
        <end position="222"/>
    </location>
</feature>
<dbReference type="CDD" id="cd02440">
    <property type="entry name" value="AdoMet_MTases"/>
    <property type="match status" value="1"/>
</dbReference>
<dbReference type="InterPro" id="IPR030373">
    <property type="entry name" value="PABS_CS"/>
</dbReference>
<keyword evidence="8" id="KW-1185">Reference proteome</keyword>
<dbReference type="InterPro" id="IPR029063">
    <property type="entry name" value="SAM-dependent_MTases_sf"/>
</dbReference>
<protein>
    <recommendedName>
        <fullName evidence="4">Polyamine aminopropyltransferase</fullName>
    </recommendedName>
    <alternativeName>
        <fullName evidence="4">Putrescine aminopropyltransferase</fullName>
        <shortName evidence="4">PAPT</shortName>
    </alternativeName>
    <alternativeName>
        <fullName evidence="4">Spermidine synthase</fullName>
        <shortName evidence="4">SPDS</shortName>
        <shortName evidence="4">SPDSY</shortName>
        <ecNumber evidence="4">2.5.1.16</ecNumber>
    </alternativeName>
</protein>
<feature type="binding site" evidence="4">
    <location>
        <position position="281"/>
    </location>
    <ligand>
        <name>spermidine</name>
        <dbReference type="ChEBI" id="CHEBI:57834"/>
    </ligand>
</feature>
<feature type="binding site" evidence="4">
    <location>
        <begin position="357"/>
        <end position="358"/>
    </location>
    <ligand>
        <name>S-methyl-5'-thioadenosine</name>
        <dbReference type="ChEBI" id="CHEBI:17509"/>
    </ligand>
</feature>
<comment type="function">
    <text evidence="4">Catalyzes the irreversible transfer of a propylamine group from the amino donor S-adenosylmethioninamine (decarboxy-AdoMet) to putrescine (1,4-diaminobutane) to yield spermidine.</text>
</comment>
<evidence type="ECO:0000256" key="1">
    <source>
        <dbReference type="ARBA" id="ARBA00007867"/>
    </source>
</evidence>
<comment type="pathway">
    <text evidence="4">Amine and polyamine biosynthesis; spermidine biosynthesis; spermidine from putrescine: step 1/1.</text>
</comment>
<dbReference type="PROSITE" id="PS51006">
    <property type="entry name" value="PABS_2"/>
    <property type="match status" value="1"/>
</dbReference>
<dbReference type="PROSITE" id="PS01330">
    <property type="entry name" value="PABS_1"/>
    <property type="match status" value="1"/>
</dbReference>
<dbReference type="PANTHER" id="PTHR43317">
    <property type="entry name" value="THERMOSPERMINE SYNTHASE ACAULIS5"/>
    <property type="match status" value="1"/>
</dbReference>
<feature type="transmembrane region" description="Helical" evidence="4">
    <location>
        <begin position="172"/>
        <end position="191"/>
    </location>
</feature>
<comment type="subcellular location">
    <subcellularLocation>
        <location evidence="4">Cell membrane</location>
        <topology evidence="4">Multi-pass membrane protein</topology>
    </subcellularLocation>
</comment>
<organism evidence="7 8">
    <name type="scientific">Salininema proteolyticum</name>
    <dbReference type="NCBI Taxonomy" id="1607685"/>
    <lineage>
        <taxon>Bacteria</taxon>
        <taxon>Bacillati</taxon>
        <taxon>Actinomycetota</taxon>
        <taxon>Actinomycetes</taxon>
        <taxon>Glycomycetales</taxon>
        <taxon>Glycomycetaceae</taxon>
        <taxon>Salininema</taxon>
    </lineage>
</organism>
<dbReference type="HAMAP" id="MF_00198">
    <property type="entry name" value="Spermidine_synth"/>
    <property type="match status" value="1"/>
</dbReference>
<dbReference type="RefSeq" id="WP_380619390.1">
    <property type="nucleotide sequence ID" value="NZ_JBHSDK010000011.1"/>
</dbReference>
<comment type="caution">
    <text evidence="4">Lacks conserved residue(s) required for the propagation of feature annotation.</text>
</comment>
<evidence type="ECO:0000256" key="2">
    <source>
        <dbReference type="ARBA" id="ARBA00022679"/>
    </source>
</evidence>
<keyword evidence="4" id="KW-0472">Membrane</keyword>
<feature type="domain" description="PABS" evidence="6">
    <location>
        <begin position="217"/>
        <end position="457"/>
    </location>
</feature>
<feature type="transmembrane region" description="Helical" evidence="4">
    <location>
        <begin position="44"/>
        <end position="63"/>
    </location>
</feature>
<accession>A0ABV8TWV1</accession>
<dbReference type="InterPro" id="IPR030374">
    <property type="entry name" value="PABS"/>
</dbReference>
<feature type="transmembrane region" description="Helical" evidence="4">
    <location>
        <begin position="145"/>
        <end position="166"/>
    </location>
</feature>
<sequence>MLTSTRRTRILLLGVTFVVAACGLVYELALISLGAYLIGNTAAQASIVLSVMVFAMGVGALAAKPLQKWPALSFAMVELALALVGGLSVVALYASFAWLHLYTFPLVAIAFFIGFLVGAEIPLLMELLQRIRKQAAGSAVADLNAADYLGGLIGGLAFPFLLLPFFGQIRGAVIVGAVNAVAGLILVVVVFRSELGKVAKRVLYSFSVLIALSLSVVFAFTAQIEASARQAFFAAPIVYSETSQYQDIILTEEASPFGERDFRMFLNGDLQFSSVDEYRYHEALVHPVMDGPRSNVLVLGGGDGLAVREILEYPDVEKVTLVDLDPAVTELGKTYPRLVDLNEDALNDPRVNVVNGDAFTWLRDQTDVWDAIIVDMPDPDSTELAKLYSVEFYGMAGQALSPDGRMVVQSSSPYFAPKSYWTVASTLEEAGFAPASYWVSVPTFGDWGYHAVAPGGKPDLSLEDSVEDSMRSLSEESLRAAQTFPVDRQRQELPPNTLMNPVIVEYSRTEWKHY</sequence>
<comment type="caution">
    <text evidence="7">The sequence shown here is derived from an EMBL/GenBank/DDBJ whole genome shotgun (WGS) entry which is preliminary data.</text>
</comment>
<evidence type="ECO:0000256" key="3">
    <source>
        <dbReference type="ARBA" id="ARBA00023115"/>
    </source>
</evidence>
<feature type="binding site" evidence="4">
    <location>
        <position position="246"/>
    </location>
    <ligand>
        <name>S-methyl-5'-thioadenosine</name>
        <dbReference type="ChEBI" id="CHEBI:17509"/>
    </ligand>
</feature>
<feature type="transmembrane region" description="Helical" evidence="4">
    <location>
        <begin position="12"/>
        <end position="38"/>
    </location>
</feature>
<dbReference type="Gene3D" id="3.40.50.150">
    <property type="entry name" value="Vaccinia Virus protein VP39"/>
    <property type="match status" value="1"/>
</dbReference>